<comment type="caution">
    <text evidence="2">The sequence shown here is derived from an EMBL/GenBank/DDBJ whole genome shotgun (WGS) entry which is preliminary data.</text>
</comment>
<evidence type="ECO:0000256" key="1">
    <source>
        <dbReference type="SAM" id="Phobius"/>
    </source>
</evidence>
<accession>A0ABP8KLY3</accession>
<sequence>MNPRLRKTVTSNVFWLAFLIIVGLFVLDGSERTSWFLVWVPLAVLISVLMDYFVWNRSGRDQRLQQDRDRPRYGE</sequence>
<keyword evidence="1" id="KW-0472">Membrane</keyword>
<evidence type="ECO:0000313" key="2">
    <source>
        <dbReference type="EMBL" id="GAA4410507.1"/>
    </source>
</evidence>
<name>A0ABP8KLY3_9MICO</name>
<evidence type="ECO:0000313" key="3">
    <source>
        <dbReference type="Proteomes" id="UP001500945"/>
    </source>
</evidence>
<dbReference type="EMBL" id="BAABGM010000020">
    <property type="protein sequence ID" value="GAA4410507.1"/>
    <property type="molecule type" value="Genomic_DNA"/>
</dbReference>
<keyword evidence="1" id="KW-1133">Transmembrane helix</keyword>
<proteinExistence type="predicted"/>
<reference evidence="3" key="1">
    <citation type="journal article" date="2019" name="Int. J. Syst. Evol. Microbiol.">
        <title>The Global Catalogue of Microorganisms (GCM) 10K type strain sequencing project: providing services to taxonomists for standard genome sequencing and annotation.</title>
        <authorList>
            <consortium name="The Broad Institute Genomics Platform"/>
            <consortium name="The Broad Institute Genome Sequencing Center for Infectious Disease"/>
            <person name="Wu L."/>
            <person name="Ma J."/>
        </authorList>
    </citation>
    <scope>NUCLEOTIDE SEQUENCE [LARGE SCALE GENOMIC DNA]</scope>
    <source>
        <strain evidence="3">JCM 17809</strain>
    </source>
</reference>
<feature type="transmembrane region" description="Helical" evidence="1">
    <location>
        <begin position="12"/>
        <end position="30"/>
    </location>
</feature>
<protein>
    <recommendedName>
        <fullName evidence="4">2TM domain-containing protein</fullName>
    </recommendedName>
</protein>
<organism evidence="2 3">
    <name type="scientific">Fodinibacter luteus</name>
    <dbReference type="NCBI Taxonomy" id="552064"/>
    <lineage>
        <taxon>Bacteria</taxon>
        <taxon>Bacillati</taxon>
        <taxon>Actinomycetota</taxon>
        <taxon>Actinomycetes</taxon>
        <taxon>Micrococcales</taxon>
        <taxon>Intrasporangiaceae</taxon>
        <taxon>Fodinibacter (ex Wang et al. 2009)</taxon>
    </lineage>
</organism>
<evidence type="ECO:0008006" key="4">
    <source>
        <dbReference type="Google" id="ProtNLM"/>
    </source>
</evidence>
<keyword evidence="3" id="KW-1185">Reference proteome</keyword>
<feature type="transmembrane region" description="Helical" evidence="1">
    <location>
        <begin position="36"/>
        <end position="55"/>
    </location>
</feature>
<dbReference type="RefSeq" id="WP_345207488.1">
    <property type="nucleotide sequence ID" value="NZ_BAABGM010000020.1"/>
</dbReference>
<gene>
    <name evidence="2" type="ORF">GCM10023168_30270</name>
</gene>
<keyword evidence="1" id="KW-0812">Transmembrane</keyword>
<dbReference type="Proteomes" id="UP001500945">
    <property type="component" value="Unassembled WGS sequence"/>
</dbReference>